<dbReference type="Gene3D" id="3.40.50.1820">
    <property type="entry name" value="alpha/beta hydrolase"/>
    <property type="match status" value="2"/>
</dbReference>
<protein>
    <submittedName>
        <fullName evidence="3">Alpha/beta hydrolase fold family protein</fullName>
    </submittedName>
</protein>
<evidence type="ECO:0000313" key="4">
    <source>
        <dbReference type="Proteomes" id="UP000060787"/>
    </source>
</evidence>
<accession>A0A0S2FCG1</accession>
<feature type="transmembrane region" description="Helical" evidence="1">
    <location>
        <begin position="577"/>
        <end position="595"/>
    </location>
</feature>
<dbReference type="InterPro" id="IPR000073">
    <property type="entry name" value="AB_hydrolase_1"/>
</dbReference>
<keyword evidence="4" id="KW-1185">Reference proteome</keyword>
<dbReference type="AlphaFoldDB" id="A0A0S2FCG1"/>
<dbReference type="SUPFAM" id="SSF53474">
    <property type="entry name" value="alpha/beta-Hydrolases"/>
    <property type="match status" value="2"/>
</dbReference>
<keyword evidence="1" id="KW-0472">Membrane</keyword>
<keyword evidence="3" id="KW-0378">Hydrolase</keyword>
<name>A0A0S2FCG1_LYSAN</name>
<dbReference type="STRING" id="84531.LA76x_3111"/>
<feature type="transmembrane region" description="Helical" evidence="1">
    <location>
        <begin position="546"/>
        <end position="571"/>
    </location>
</feature>
<dbReference type="Proteomes" id="UP000060787">
    <property type="component" value="Chromosome"/>
</dbReference>
<sequence>MNTQVEERSRTLVILLHAYMHTAARLESLQALVRGTWPDAEIYCPELPASRLSMADPNEIVAGLLTQVDRRYAQAQAQATPYGNIVLVGHSLGALLARKLYVVACGEVEGAPFEAAFKPASADEAALVPARPWAGCVSRIVLLAGMNRGWRVSHHLSLANAPVWSLGSLLCHVIHGFSRRWPLVFTFRRGAEFITQLRIQWLLMRRRASRTGPSMQSDASAPSTPGSALTIQLLGSRDDMVAPEDNVDLVSGGDFVYLDVPHSGHADIIDMADPIVGAGRTRAFVLALQADSAQLQREAVVPSDERFAAPDESIERVVFVMHGIRDVGYWTHKIARRIKQRAGDRLATWATETSSYGYFPMLPFLFPWYRRQKVEWLMDQYTEALARYPNASFSYVGHSNGTYLLARALELYPCCRFDRVVFAGSVVRRSYDWRRFLDGKRPRVRGVLNFVATGDWVVAFFPKFFQFFRLQDLGSAGHDGFLLSQPDAGVSQVTYVKGGHGAAIVEPVWNVIAGFVVDGRVDMDEIQPVPRRQDVWVKALGLFPPLVWLALIAAAYFLWQGIAAAICLLGMAPATQAFVTGFSFALYLLLLWLVVTRV</sequence>
<dbReference type="eggNOG" id="COG1075">
    <property type="taxonomic scope" value="Bacteria"/>
</dbReference>
<dbReference type="Pfam" id="PF12697">
    <property type="entry name" value="Abhydrolase_6"/>
    <property type="match status" value="1"/>
</dbReference>
<gene>
    <name evidence="3" type="ORF">LA76x_3111</name>
</gene>
<evidence type="ECO:0000256" key="1">
    <source>
        <dbReference type="SAM" id="Phobius"/>
    </source>
</evidence>
<feature type="domain" description="AB hydrolase-1" evidence="2">
    <location>
        <begin position="13"/>
        <end position="275"/>
    </location>
</feature>
<dbReference type="InterPro" id="IPR029058">
    <property type="entry name" value="AB_hydrolase_fold"/>
</dbReference>
<dbReference type="PATRIC" id="fig|84531.8.peg.3119"/>
<dbReference type="RefSeq" id="WP_057918343.1">
    <property type="nucleotide sequence ID" value="NZ_CP011129.1"/>
</dbReference>
<dbReference type="EMBL" id="CP011129">
    <property type="protein sequence ID" value="ALN81239.1"/>
    <property type="molecule type" value="Genomic_DNA"/>
</dbReference>
<keyword evidence="1" id="KW-1133">Transmembrane helix</keyword>
<proteinExistence type="predicted"/>
<dbReference type="KEGG" id="lab:LA76x_3111"/>
<keyword evidence="1" id="KW-0812">Transmembrane</keyword>
<reference evidence="3 4" key="1">
    <citation type="journal article" date="2015" name="BMC Genomics">
        <title>Comparative genomics and metabolic profiling of the genus Lysobacter.</title>
        <authorList>
            <person name="de Bruijn I."/>
            <person name="Cheng X."/>
            <person name="de Jager V."/>
            <person name="Exposito R.G."/>
            <person name="Watrous J."/>
            <person name="Patel N."/>
            <person name="Postma J."/>
            <person name="Dorrestein P.C."/>
            <person name="Kobayashi D."/>
            <person name="Raaijmakers J.M."/>
        </authorList>
    </citation>
    <scope>NUCLEOTIDE SEQUENCE [LARGE SCALE GENOMIC DNA]</scope>
    <source>
        <strain evidence="3 4">76</strain>
    </source>
</reference>
<evidence type="ECO:0000313" key="3">
    <source>
        <dbReference type="EMBL" id="ALN81239.1"/>
    </source>
</evidence>
<organism evidence="3 4">
    <name type="scientific">Lysobacter antibioticus</name>
    <dbReference type="NCBI Taxonomy" id="84531"/>
    <lineage>
        <taxon>Bacteria</taxon>
        <taxon>Pseudomonadati</taxon>
        <taxon>Pseudomonadota</taxon>
        <taxon>Gammaproteobacteria</taxon>
        <taxon>Lysobacterales</taxon>
        <taxon>Lysobacteraceae</taxon>
        <taxon>Lysobacter</taxon>
    </lineage>
</organism>
<dbReference type="GO" id="GO:0016787">
    <property type="term" value="F:hydrolase activity"/>
    <property type="evidence" value="ECO:0007669"/>
    <property type="project" value="UniProtKB-KW"/>
</dbReference>
<evidence type="ECO:0000259" key="2">
    <source>
        <dbReference type="Pfam" id="PF12697"/>
    </source>
</evidence>